<keyword evidence="3" id="KW-1003">Cell membrane</keyword>
<dbReference type="Proteomes" id="UP001497516">
    <property type="component" value="Chromosome 2"/>
</dbReference>
<evidence type="ECO:0000256" key="12">
    <source>
        <dbReference type="ARBA" id="ARBA00038043"/>
    </source>
</evidence>
<dbReference type="GO" id="GO:0005886">
    <property type="term" value="C:plasma membrane"/>
    <property type="evidence" value="ECO:0007669"/>
    <property type="project" value="UniProtKB-SubCell"/>
</dbReference>
<evidence type="ECO:0000256" key="1">
    <source>
        <dbReference type="ARBA" id="ARBA00004251"/>
    </source>
</evidence>
<dbReference type="PANTHER" id="PTHR48059">
    <property type="entry name" value="POLYGALACTURONASE INHIBITOR 1"/>
    <property type="match status" value="1"/>
</dbReference>
<evidence type="ECO:0000256" key="9">
    <source>
        <dbReference type="ARBA" id="ARBA00023136"/>
    </source>
</evidence>
<dbReference type="InterPro" id="IPR013210">
    <property type="entry name" value="LRR_N_plant-typ"/>
</dbReference>
<dbReference type="Pfam" id="PF00560">
    <property type="entry name" value="LRR_1"/>
    <property type="match status" value="3"/>
</dbReference>
<reference evidence="17 18" key="1">
    <citation type="submission" date="2024-04" db="EMBL/GenBank/DDBJ databases">
        <authorList>
            <person name="Fracassetti M."/>
        </authorList>
    </citation>
    <scope>NUCLEOTIDE SEQUENCE [LARGE SCALE GENOMIC DNA]</scope>
</reference>
<gene>
    <name evidence="17" type="ORF">LTRI10_LOCUS10863</name>
</gene>
<dbReference type="FunFam" id="3.80.10.10:FF:000041">
    <property type="entry name" value="LRR receptor-like serine/threonine-protein kinase ERECTA"/>
    <property type="match status" value="1"/>
</dbReference>
<proteinExistence type="inferred from homology"/>
<sequence length="835" mass="92058">MATPFSFFLLVVLLITSAAPSNGCPHYQKEALLEFKSLLLANTSATADSLLEWDPDTSCCGWSDVGCWSEVEPRVVTDLDFSYLVPSILDENATVTSAILAPLFRLTTLMRLDLTTNYIHGEIPPEISNLTRLEDLDLSSNHFSGAIPPQLFSLTSLQTLRLSVYEAEKTGSYIDGPFVRRSYKNGNFLTGEIPSEIGNLTKLQELDLGNNRLTGAIPQALLGLEKLESLSLRGNFLSGEIPVGIGNLSRLDSISLSDNRLTGGIPLSIQNLTKLYTLTLDDNLLSGGIPVGLFDFPEMGALYLGNNNLTLKNVDALVPKSKLGELSLASCSISGRIPVWLRNQTEISYLDLSRNRITGGFPKWLAKMGIIDLVVSDNLLEGTLPLELFLERGLERPSQGILDLSKNKFSGNFPDSDRCDRDWFMALVLSNNQFTGPITQCISNVSTLALLDLSMNQLSGEPFQSLCRHPSSSCPSYIDISFNSFHGEISVAYVSNRYQLGVLELSHNEFTGISPRNLETLKFLDLNNNNISGEIPTSLSTMSSLQILVLRNNYLEGSIPLQAFSNLTSLRILDLSGNRVSGRVPASLGDLAGMRIAPSDSSIKEMVSHSSGYFSYFDREMLTSFTPLLEVFWKTLHLGLPNEHLGLYTFLDLSNNRLSGEIPRTLGRLTSLKVLNLSHNQLTGRIPDSFGEMRDLESLDLSHNDLYGEIPESMGKLLQLTNLKLSDNNLTGRIPHGPQMDRMNDPDSYARNVGGLCGTQIRVPCIEPVTPEEAASTPGDGIESEEGLVWFSWMTAGIGYPAGFVTTVLGMYGFGYFHRPMWRRRRMRSRAAIKF</sequence>
<dbReference type="SMART" id="SM00369">
    <property type="entry name" value="LRR_TYP"/>
    <property type="match status" value="8"/>
</dbReference>
<evidence type="ECO:0000313" key="18">
    <source>
        <dbReference type="Proteomes" id="UP001497516"/>
    </source>
</evidence>
<dbReference type="FunFam" id="3.80.10.10:FF:000111">
    <property type="entry name" value="LRR receptor-like serine/threonine-protein kinase ERECTA"/>
    <property type="match status" value="1"/>
</dbReference>
<evidence type="ECO:0000259" key="16">
    <source>
        <dbReference type="Pfam" id="PF23598"/>
    </source>
</evidence>
<evidence type="ECO:0000256" key="2">
    <source>
        <dbReference type="ARBA" id="ARBA00009592"/>
    </source>
</evidence>
<evidence type="ECO:0000256" key="8">
    <source>
        <dbReference type="ARBA" id="ARBA00022989"/>
    </source>
</evidence>
<dbReference type="PROSITE" id="PS51450">
    <property type="entry name" value="LRR"/>
    <property type="match status" value="1"/>
</dbReference>
<dbReference type="PANTHER" id="PTHR48059:SF30">
    <property type="entry name" value="OS06G0587000 PROTEIN"/>
    <property type="match status" value="1"/>
</dbReference>
<feature type="domain" description="Leucine-rich repeat-containing N-terminal plant-type" evidence="15">
    <location>
        <begin position="27"/>
        <end position="68"/>
    </location>
</feature>
<comment type="similarity">
    <text evidence="12">Belongs to the polygalacturonase-inhibiting protein family.</text>
</comment>
<dbReference type="EMBL" id="OZ034815">
    <property type="protein sequence ID" value="CAL1366923.1"/>
    <property type="molecule type" value="Genomic_DNA"/>
</dbReference>
<evidence type="ECO:0000256" key="5">
    <source>
        <dbReference type="ARBA" id="ARBA00022692"/>
    </source>
</evidence>
<evidence type="ECO:0008006" key="19">
    <source>
        <dbReference type="Google" id="ProtNLM"/>
    </source>
</evidence>
<evidence type="ECO:0000256" key="3">
    <source>
        <dbReference type="ARBA" id="ARBA00022475"/>
    </source>
</evidence>
<dbReference type="Pfam" id="PF23598">
    <property type="entry name" value="LRR_14"/>
    <property type="match status" value="1"/>
</dbReference>
<dbReference type="InterPro" id="IPR055414">
    <property type="entry name" value="LRR_R13L4/SHOC2-like"/>
</dbReference>
<evidence type="ECO:0000259" key="15">
    <source>
        <dbReference type="Pfam" id="PF08263"/>
    </source>
</evidence>
<organism evidence="17 18">
    <name type="scientific">Linum trigynum</name>
    <dbReference type="NCBI Taxonomy" id="586398"/>
    <lineage>
        <taxon>Eukaryota</taxon>
        <taxon>Viridiplantae</taxon>
        <taxon>Streptophyta</taxon>
        <taxon>Embryophyta</taxon>
        <taxon>Tracheophyta</taxon>
        <taxon>Spermatophyta</taxon>
        <taxon>Magnoliopsida</taxon>
        <taxon>eudicotyledons</taxon>
        <taxon>Gunneridae</taxon>
        <taxon>Pentapetalae</taxon>
        <taxon>rosids</taxon>
        <taxon>fabids</taxon>
        <taxon>Malpighiales</taxon>
        <taxon>Linaceae</taxon>
        <taxon>Linum</taxon>
    </lineage>
</organism>
<keyword evidence="4" id="KW-0433">Leucine-rich repeat</keyword>
<evidence type="ECO:0000256" key="4">
    <source>
        <dbReference type="ARBA" id="ARBA00022614"/>
    </source>
</evidence>
<dbReference type="InterPro" id="IPR001611">
    <property type="entry name" value="Leu-rich_rpt"/>
</dbReference>
<feature type="chain" id="PRO_5043494772" description="Leucine-rich repeat-containing N-terminal plant-type domain-containing protein" evidence="14">
    <location>
        <begin position="24"/>
        <end position="835"/>
    </location>
</feature>
<dbReference type="Pfam" id="PF13855">
    <property type="entry name" value="LRR_8"/>
    <property type="match status" value="2"/>
</dbReference>
<keyword evidence="18" id="KW-1185">Reference proteome</keyword>
<dbReference type="InterPro" id="IPR032675">
    <property type="entry name" value="LRR_dom_sf"/>
</dbReference>
<name>A0AAV2D479_9ROSI</name>
<keyword evidence="7" id="KW-0677">Repeat</keyword>
<dbReference type="SMART" id="SM00365">
    <property type="entry name" value="LRR_SD22"/>
    <property type="match status" value="6"/>
</dbReference>
<dbReference type="Pfam" id="PF08263">
    <property type="entry name" value="LRRNT_2"/>
    <property type="match status" value="1"/>
</dbReference>
<dbReference type="InterPro" id="IPR051848">
    <property type="entry name" value="PGIP"/>
</dbReference>
<evidence type="ECO:0000256" key="7">
    <source>
        <dbReference type="ARBA" id="ARBA00022737"/>
    </source>
</evidence>
<dbReference type="Gene3D" id="3.80.10.10">
    <property type="entry name" value="Ribonuclease Inhibitor"/>
    <property type="match status" value="4"/>
</dbReference>
<dbReference type="InterPro" id="IPR003591">
    <property type="entry name" value="Leu-rich_rpt_typical-subtyp"/>
</dbReference>
<keyword evidence="10" id="KW-0675">Receptor</keyword>
<keyword evidence="9 13" id="KW-0472">Membrane</keyword>
<feature type="transmembrane region" description="Helical" evidence="13">
    <location>
        <begin position="790"/>
        <end position="817"/>
    </location>
</feature>
<evidence type="ECO:0000256" key="10">
    <source>
        <dbReference type="ARBA" id="ARBA00023170"/>
    </source>
</evidence>
<feature type="signal peptide" evidence="14">
    <location>
        <begin position="1"/>
        <end position="23"/>
    </location>
</feature>
<dbReference type="FunFam" id="3.80.10.10:FF:000095">
    <property type="entry name" value="LRR receptor-like serine/threonine-protein kinase GSO1"/>
    <property type="match status" value="1"/>
</dbReference>
<evidence type="ECO:0000256" key="13">
    <source>
        <dbReference type="SAM" id="Phobius"/>
    </source>
</evidence>
<feature type="domain" description="Disease resistance R13L4/SHOC-2-like LRR" evidence="16">
    <location>
        <begin position="191"/>
        <end position="353"/>
    </location>
</feature>
<keyword evidence="6 14" id="KW-0732">Signal</keyword>
<comment type="subcellular location">
    <subcellularLocation>
        <location evidence="1">Cell membrane</location>
        <topology evidence="1">Single-pass type I membrane protein</topology>
    </subcellularLocation>
</comment>
<keyword evidence="11" id="KW-0325">Glycoprotein</keyword>
<evidence type="ECO:0000256" key="6">
    <source>
        <dbReference type="ARBA" id="ARBA00022729"/>
    </source>
</evidence>
<accession>A0AAV2D479</accession>
<evidence type="ECO:0000256" key="14">
    <source>
        <dbReference type="SAM" id="SignalP"/>
    </source>
</evidence>
<comment type="similarity">
    <text evidence="2">Belongs to the RLP family.</text>
</comment>
<keyword evidence="8 13" id="KW-1133">Transmembrane helix</keyword>
<evidence type="ECO:0000313" key="17">
    <source>
        <dbReference type="EMBL" id="CAL1366923.1"/>
    </source>
</evidence>
<keyword evidence="5 13" id="KW-0812">Transmembrane</keyword>
<dbReference type="PRINTS" id="PR00019">
    <property type="entry name" value="LEURICHRPT"/>
</dbReference>
<dbReference type="AlphaFoldDB" id="A0AAV2D479"/>
<dbReference type="SUPFAM" id="SSF52058">
    <property type="entry name" value="L domain-like"/>
    <property type="match status" value="2"/>
</dbReference>
<evidence type="ECO:0000256" key="11">
    <source>
        <dbReference type="ARBA" id="ARBA00023180"/>
    </source>
</evidence>
<protein>
    <recommendedName>
        <fullName evidence="19">Leucine-rich repeat-containing N-terminal plant-type domain-containing protein</fullName>
    </recommendedName>
</protein>